<evidence type="ECO:0008006" key="3">
    <source>
        <dbReference type="Google" id="ProtNLM"/>
    </source>
</evidence>
<proteinExistence type="predicted"/>
<accession>A0A4R3MYT1</accession>
<protein>
    <recommendedName>
        <fullName evidence="3">Glycoside hydrolase family 42 N-terminal domain-containing protein</fullName>
    </recommendedName>
</protein>
<reference evidence="1 2" key="1">
    <citation type="submission" date="2019-03" db="EMBL/GenBank/DDBJ databases">
        <title>Genomic Encyclopedia of Type Strains, Phase IV (KMG-IV): sequencing the most valuable type-strain genomes for metagenomic binning, comparative biology and taxonomic classification.</title>
        <authorList>
            <person name="Goeker M."/>
        </authorList>
    </citation>
    <scope>NUCLEOTIDE SEQUENCE [LARGE SCALE GENOMIC DNA]</scope>
    <source>
        <strain evidence="1 2">DSM 13587</strain>
    </source>
</reference>
<comment type="caution">
    <text evidence="1">The sequence shown here is derived from an EMBL/GenBank/DDBJ whole genome shotgun (WGS) entry which is preliminary data.</text>
</comment>
<sequence>MSAQPWRLATIALLALLVTPALAEKTSRILPETPEPTRFVVRGPLILDRIRGDLPMHFRGIGYSPYLRGESPLPLMDPPESERYAGHLALAQWLNANYLHVFHWPMPAAFYRALDATPLVYGQDIWVQPRAEDFLADDFQTATLAMVRAAIDHTYAVGRPDRLVLFSIGDELSPESILATDRRHPEARDFQGKHLSVSDRTPTEIAMARLIDAAMDYELTRYGRRHLYCHTSFTHVGPLADRPDLEVPPASAILPDLGDLVCLNIYTYARGVLTSPPGSVTGTTYQGYLEGLTAMTGKPIFITQVGLSTSPYEPKPWVPGFGGHRVEDVPKTLRSVWEDAHTARGHRQIVGLAFFELHDEWWKSGETPDDSQRRNAEDPEEWFGLYALDEQGRLIPKGAIPETVRELFGRP</sequence>
<dbReference type="EMBL" id="SMAO01000004">
    <property type="protein sequence ID" value="TCT21554.1"/>
    <property type="molecule type" value="Genomic_DNA"/>
</dbReference>
<evidence type="ECO:0000313" key="2">
    <source>
        <dbReference type="Proteomes" id="UP000295717"/>
    </source>
</evidence>
<evidence type="ECO:0000313" key="1">
    <source>
        <dbReference type="EMBL" id="TCT21554.1"/>
    </source>
</evidence>
<dbReference type="Gene3D" id="3.20.20.80">
    <property type="entry name" value="Glycosidases"/>
    <property type="match status" value="1"/>
</dbReference>
<gene>
    <name evidence="1" type="ORF">EDC35_104414</name>
</gene>
<dbReference type="InterPro" id="IPR017853">
    <property type="entry name" value="GH"/>
</dbReference>
<keyword evidence="2" id="KW-1185">Reference proteome</keyword>
<dbReference type="Proteomes" id="UP000295717">
    <property type="component" value="Unassembled WGS sequence"/>
</dbReference>
<dbReference type="RefSeq" id="WP_132977132.1">
    <property type="nucleotide sequence ID" value="NZ_SMAO01000004.1"/>
</dbReference>
<organism evidence="1 2">
    <name type="scientific">Thiobaca trueperi</name>
    <dbReference type="NCBI Taxonomy" id="127458"/>
    <lineage>
        <taxon>Bacteria</taxon>
        <taxon>Pseudomonadati</taxon>
        <taxon>Pseudomonadota</taxon>
        <taxon>Gammaproteobacteria</taxon>
        <taxon>Chromatiales</taxon>
        <taxon>Chromatiaceae</taxon>
        <taxon>Thiobaca</taxon>
    </lineage>
</organism>
<dbReference type="OrthoDB" id="7065035at2"/>
<name>A0A4R3MYT1_9GAMM</name>
<dbReference type="SUPFAM" id="SSF51445">
    <property type="entry name" value="(Trans)glycosidases"/>
    <property type="match status" value="1"/>
</dbReference>
<dbReference type="AlphaFoldDB" id="A0A4R3MYT1"/>